<dbReference type="InterPro" id="IPR053162">
    <property type="entry name" value="DnaD"/>
</dbReference>
<gene>
    <name evidence="5" type="ORF">SAMN04488054_10413</name>
</gene>
<dbReference type="RefSeq" id="WP_090925898.1">
    <property type="nucleotide sequence ID" value="NZ_FOTY01000004.1"/>
</dbReference>
<dbReference type="OrthoDB" id="9770238at2"/>
<dbReference type="SUPFAM" id="SSF158499">
    <property type="entry name" value="DnaD domain-like"/>
    <property type="match status" value="1"/>
</dbReference>
<dbReference type="AlphaFoldDB" id="A0A1I4JZG2"/>
<dbReference type="InterPro" id="IPR034829">
    <property type="entry name" value="DnaD-like_sf"/>
</dbReference>
<dbReference type="EMBL" id="FOTY01000004">
    <property type="protein sequence ID" value="SFL71633.1"/>
    <property type="molecule type" value="Genomic_DNA"/>
</dbReference>
<dbReference type="InterPro" id="IPR036388">
    <property type="entry name" value="WH-like_DNA-bd_sf"/>
</dbReference>
<accession>A0A1I4JZG2</accession>
<dbReference type="Gene3D" id="1.10.10.10">
    <property type="entry name" value="Winged helix-like DNA-binding domain superfamily/Winged helix DNA-binding domain"/>
    <property type="match status" value="1"/>
</dbReference>
<comment type="similarity">
    <text evidence="1">Belongs to the DnaB/DnaD family.</text>
</comment>
<evidence type="ECO:0000256" key="2">
    <source>
        <dbReference type="SAM" id="MobiDB-lite"/>
    </source>
</evidence>
<dbReference type="PANTHER" id="PTHR37293">
    <property type="entry name" value="PHAGE REPLICATION PROTEIN-RELATED"/>
    <property type="match status" value="1"/>
</dbReference>
<dbReference type="Proteomes" id="UP000199668">
    <property type="component" value="Unassembled WGS sequence"/>
</dbReference>
<organism evidence="5 6">
    <name type="scientific">Salibacterium qingdaonense</name>
    <dbReference type="NCBI Taxonomy" id="266892"/>
    <lineage>
        <taxon>Bacteria</taxon>
        <taxon>Bacillati</taxon>
        <taxon>Bacillota</taxon>
        <taxon>Bacilli</taxon>
        <taxon>Bacillales</taxon>
        <taxon>Bacillaceae</taxon>
    </lineage>
</organism>
<sequence length="231" mass="27119">MNQDEALHLLKYGSTTVSNLLFDYYAEIGLDEKEMMMLLHIHRFIEEHHPFPTPAELSERMALTNDECSSLLRTLINNGFLDMHKNEDDSQVMYETFSLDPLFRRIVEALYRPAEENRTEADEEGGIYQLFEEEFARPLSPMEFETINVWMDQDKYSAELIKAALHESVLSGKLNLRYIDRILFEWYKNGIRTKQEAKSHSERFRKSTSSTGTASKEKLPHYPNINWLDEP</sequence>
<dbReference type="InterPro" id="IPR053843">
    <property type="entry name" value="DnaD_N"/>
</dbReference>
<evidence type="ECO:0000313" key="5">
    <source>
        <dbReference type="EMBL" id="SFL71633.1"/>
    </source>
</evidence>
<evidence type="ECO:0000256" key="1">
    <source>
        <dbReference type="ARBA" id="ARBA00093462"/>
    </source>
</evidence>
<protein>
    <submittedName>
        <fullName evidence="5">DNA replication protein</fullName>
    </submittedName>
</protein>
<dbReference type="Gene3D" id="1.10.10.630">
    <property type="entry name" value="DnaD domain-like"/>
    <property type="match status" value="1"/>
</dbReference>
<dbReference type="NCBIfam" id="TIGR01446">
    <property type="entry name" value="DnaD_dom"/>
    <property type="match status" value="1"/>
</dbReference>
<feature type="domain" description="DnaB/C C-terminal" evidence="3">
    <location>
        <begin position="128"/>
        <end position="200"/>
    </location>
</feature>
<dbReference type="InterPro" id="IPR006343">
    <property type="entry name" value="DnaB/C_C"/>
</dbReference>
<evidence type="ECO:0000313" key="6">
    <source>
        <dbReference type="Proteomes" id="UP000199668"/>
    </source>
</evidence>
<name>A0A1I4JZG2_9BACI</name>
<keyword evidence="6" id="KW-1185">Reference proteome</keyword>
<feature type="domain" description="DnaD N-terminal" evidence="4">
    <location>
        <begin position="17"/>
        <end position="112"/>
    </location>
</feature>
<evidence type="ECO:0000259" key="3">
    <source>
        <dbReference type="Pfam" id="PF07261"/>
    </source>
</evidence>
<reference evidence="5 6" key="1">
    <citation type="submission" date="2016-10" db="EMBL/GenBank/DDBJ databases">
        <authorList>
            <person name="de Groot N.N."/>
        </authorList>
    </citation>
    <scope>NUCLEOTIDE SEQUENCE [LARGE SCALE GENOMIC DNA]</scope>
    <source>
        <strain evidence="5 6">CGMCC 1.6134</strain>
    </source>
</reference>
<dbReference type="Pfam" id="PF07261">
    <property type="entry name" value="DnaB_2"/>
    <property type="match status" value="1"/>
</dbReference>
<feature type="region of interest" description="Disordered" evidence="2">
    <location>
        <begin position="197"/>
        <end position="231"/>
    </location>
</feature>
<dbReference type="SUPFAM" id="SSF46785">
    <property type="entry name" value="Winged helix' DNA-binding domain"/>
    <property type="match status" value="1"/>
</dbReference>
<dbReference type="InterPro" id="IPR036390">
    <property type="entry name" value="WH_DNA-bd_sf"/>
</dbReference>
<evidence type="ECO:0000259" key="4">
    <source>
        <dbReference type="Pfam" id="PF21984"/>
    </source>
</evidence>
<dbReference type="Pfam" id="PF21984">
    <property type="entry name" value="DnaD_N"/>
    <property type="match status" value="1"/>
</dbReference>
<dbReference type="STRING" id="266892.SAMN04488054_10413"/>
<proteinExistence type="inferred from homology"/>
<dbReference type="PANTHER" id="PTHR37293:SF6">
    <property type="entry name" value="DNA REPLICATION PROTEIN DNAD"/>
    <property type="match status" value="1"/>
</dbReference>